<dbReference type="RefSeq" id="WP_115979764.1">
    <property type="nucleotide sequence ID" value="NZ_JAVDQS010000007.1"/>
</dbReference>
<dbReference type="Pfam" id="PF20041">
    <property type="entry name" value="DUF6443"/>
    <property type="match status" value="1"/>
</dbReference>
<feature type="domain" description="DUF6443" evidence="1">
    <location>
        <begin position="48"/>
        <end position="169"/>
    </location>
</feature>
<dbReference type="PANTHER" id="PTHR32305:SF15">
    <property type="entry name" value="PROTEIN RHSA-RELATED"/>
    <property type="match status" value="1"/>
</dbReference>
<name>A0ABU1LGM7_9FLAO</name>
<gene>
    <name evidence="2" type="ORF">J2781_002812</name>
</gene>
<proteinExistence type="predicted"/>
<protein>
    <submittedName>
        <fullName evidence="2">RHS repeat-associated protein</fullName>
    </submittedName>
</protein>
<dbReference type="EMBL" id="JAVDQS010000007">
    <property type="protein sequence ID" value="MDR6405878.1"/>
    <property type="molecule type" value="Genomic_DNA"/>
</dbReference>
<evidence type="ECO:0000313" key="3">
    <source>
        <dbReference type="Proteomes" id="UP001184853"/>
    </source>
</evidence>
<evidence type="ECO:0000313" key="2">
    <source>
        <dbReference type="EMBL" id="MDR6405878.1"/>
    </source>
</evidence>
<accession>A0ABU1LGM7</accession>
<reference evidence="2 3" key="1">
    <citation type="submission" date="2023-07" db="EMBL/GenBank/DDBJ databases">
        <title>Sorghum-associated microbial communities from plants grown in Nebraska, USA.</title>
        <authorList>
            <person name="Schachtman D."/>
        </authorList>
    </citation>
    <scope>NUCLEOTIDE SEQUENCE [LARGE SCALE GENOMIC DNA]</scope>
    <source>
        <strain evidence="2 3">DS1709</strain>
    </source>
</reference>
<organism evidence="2 3">
    <name type="scientific">Chryseobacterium geocarposphaerae</name>
    <dbReference type="NCBI Taxonomy" id="1416776"/>
    <lineage>
        <taxon>Bacteria</taxon>
        <taxon>Pseudomonadati</taxon>
        <taxon>Bacteroidota</taxon>
        <taxon>Flavobacteriia</taxon>
        <taxon>Flavobacteriales</taxon>
        <taxon>Weeksellaceae</taxon>
        <taxon>Chryseobacterium group</taxon>
        <taxon>Chryseobacterium</taxon>
    </lineage>
</organism>
<sequence length="1215" mass="136982">MKKYKLLNRNLIGERLKIKKYFSLLALGLASFIAAQTTPTTTENYIYTKVYLSQDGNKKSEIVQYFDGLGRAKQVIQVKITPTGQDLAVPIVYDDLGRQTKTILPVPMPTTNLGIQSVSEASANAYYGVVNAYSEQKLEASPLARVLEAANPGAEWMMNSGHTVKSQYLSNTSTDQVKNFNTSSTWSNGILTTSITSISSYGANQLSKGIITDEDGNKTQEFKNSEGKTILLRKESSTGKQDTYYIYNDYSQLAFVVSPKGVESIDANGNTVTQQILNDLCYQYIYDNRYRTVEKKLPGKGWEYFVYDQQNRVVASQDAGMKSNSETPNQWIFKRYDKFGRTLYTGRFIGGTRMQEQNNANAKGMNNESRSTTSFTLNGQEIFYTNSAYPSQTFIPYTVNYYDSYPGNILPPSAILNQNTIASTVNITVNNINSIRSLKTMPTTSLVKNLDDDNWSSTHIWYDHQGRPIGSYGKNHLDGYTKAESKLDFAGVALQTKTYHKRLNTDTEKVITETFTYDSQNRLKIHKHKIDNNPEEILAQNEYNELSQLITKKVGGINEAAPLQTVNYQYNIRGWLTYINDPNNLGSDLFGYKIKYSQVEGLEVPDTSDPSLKVLPKYNGNIAEVDWKSAAQQNEPLKRYGYVYDDTSRLLAGFYQNSINPSLREYYEKMTYDLNGNVKTLKRTAGRMGATALLIDNLSYQYENSGASNRLQKVTEAVTIGMGYPYKAAPVNIGYDDNGNITSYPDKDISNIQYNILNLPKQITQNGQVMNYSYRADGVKVKKLFAGVETHYLDGFQYKYTEPWEDPNGTIVNAEMRLRIIPTSEGYYDALREKYFYNYTDHLGNVRMSYSDADGNGVVTGDIAVTNCQDTPDGQVCENYIITGEVEGVSNYYPFGLLHNSQLNDFNNVYQYKYNGKELQETGMYDYGARFYMPDVGRWGVVDPLAEKYTSWSPYNYTVNNPVLFVDPDGRGVEYNWGTGEYEHFDKNGSRSSLDEWDAMNYLLGQGYSVTAYRTNALGVSGQTNKGTGDNYFSGIDFTQFGADDNEEEPVSFFGKDDGKAFHQVFKQMHDLFKNTKGDGIFRVYAHGNFGTLFNGEDQIRDAKTFDTVMKSKNKNWANVDKMKDPILILFACLSGQSTVTTDAIGKQISRAHPNLTVIAFKGFVTYDPSVSGIKNINAGQDKGDGRGGIVFYQNGQYLTGYLYNQFLKKYPNFK</sequence>
<comment type="caution">
    <text evidence="2">The sequence shown here is derived from an EMBL/GenBank/DDBJ whole genome shotgun (WGS) entry which is preliminary data.</text>
</comment>
<dbReference type="Proteomes" id="UP001184853">
    <property type="component" value="Unassembled WGS sequence"/>
</dbReference>
<dbReference type="NCBIfam" id="TIGR03696">
    <property type="entry name" value="Rhs_assc_core"/>
    <property type="match status" value="1"/>
</dbReference>
<dbReference type="InterPro" id="IPR050708">
    <property type="entry name" value="T6SS_VgrG/RHS"/>
</dbReference>
<dbReference type="Gene3D" id="2.180.10.10">
    <property type="entry name" value="RHS repeat-associated core"/>
    <property type="match status" value="1"/>
</dbReference>
<dbReference type="PANTHER" id="PTHR32305">
    <property type="match status" value="1"/>
</dbReference>
<keyword evidence="3" id="KW-1185">Reference proteome</keyword>
<dbReference type="InterPro" id="IPR045619">
    <property type="entry name" value="DUF6443"/>
</dbReference>
<dbReference type="InterPro" id="IPR022385">
    <property type="entry name" value="Rhs_assc_core"/>
</dbReference>
<evidence type="ECO:0000259" key="1">
    <source>
        <dbReference type="Pfam" id="PF20041"/>
    </source>
</evidence>